<keyword evidence="11 18" id="KW-0413">Isomerase</keyword>
<dbReference type="InterPro" id="IPR036652">
    <property type="entry name" value="YjeF_N_dom_sf"/>
</dbReference>
<reference evidence="22 23" key="1">
    <citation type="submission" date="2010-12" db="EMBL/GenBank/DDBJ databases">
        <title>Complete sequence of Ethanoligenens harbinense YUAN-3.</title>
        <authorList>
            <person name="Lucas S."/>
            <person name="Copeland A."/>
            <person name="Lapidus A."/>
            <person name="Cheng J.-F."/>
            <person name="Bruce D."/>
            <person name="Goodwin L."/>
            <person name="Pitluck S."/>
            <person name="Chertkov O."/>
            <person name="Misra M."/>
            <person name="Detter J.C."/>
            <person name="Han C."/>
            <person name="Tapia R."/>
            <person name="Land M."/>
            <person name="Hauser L."/>
            <person name="Jeffries C."/>
            <person name="Kyrpides N."/>
            <person name="Ivanova N."/>
            <person name="Mikhailova N."/>
            <person name="Wang A."/>
            <person name="Mouttaki H."/>
            <person name="He Z."/>
            <person name="Zhou J."/>
            <person name="Hemme C.L."/>
            <person name="Woyke T."/>
        </authorList>
    </citation>
    <scope>NUCLEOTIDE SEQUENCE [LARGE SCALE GENOMIC DNA]</scope>
    <source>
        <strain evidence="23">DSM 18485 / JCM 12961 / CGMCC 1.5033 / YUAN-3</strain>
    </source>
</reference>
<protein>
    <recommendedName>
        <fullName evidence="19">Bifunctional NAD(P)H-hydrate repair enzyme</fullName>
    </recommendedName>
    <alternativeName>
        <fullName evidence="19">Nicotinamide nucleotide repair protein</fullName>
    </alternativeName>
    <domain>
        <recommendedName>
            <fullName evidence="19">ADP-dependent (S)-NAD(P)H-hydrate dehydratase</fullName>
            <ecNumber evidence="19">4.2.1.136</ecNumber>
        </recommendedName>
        <alternativeName>
            <fullName evidence="19">ADP-dependent NAD(P)HX dehydratase</fullName>
        </alternativeName>
    </domain>
    <domain>
        <recommendedName>
            <fullName evidence="19">NAD(P)H-hydrate epimerase</fullName>
            <ecNumber evidence="19">5.1.99.6</ecNumber>
        </recommendedName>
    </domain>
</protein>
<feature type="binding site" evidence="18">
    <location>
        <position position="61"/>
    </location>
    <ligand>
        <name>K(+)</name>
        <dbReference type="ChEBI" id="CHEBI:29103"/>
    </ligand>
</feature>
<proteinExistence type="inferred from homology"/>
<dbReference type="PROSITE" id="PS51385">
    <property type="entry name" value="YJEF_N"/>
    <property type="match status" value="1"/>
</dbReference>
<dbReference type="eggNOG" id="COG0062">
    <property type="taxonomic scope" value="Bacteria"/>
</dbReference>
<feature type="binding site" evidence="17">
    <location>
        <position position="383"/>
    </location>
    <ligand>
        <name>(6S)-NADPHX</name>
        <dbReference type="ChEBI" id="CHEBI:64076"/>
    </ligand>
</feature>
<dbReference type="PROSITE" id="PS51383">
    <property type="entry name" value="YJEF_C_3"/>
    <property type="match status" value="1"/>
</dbReference>
<dbReference type="InterPro" id="IPR004443">
    <property type="entry name" value="YjeF_N_dom"/>
</dbReference>
<evidence type="ECO:0000256" key="9">
    <source>
        <dbReference type="ARBA" id="ARBA00022958"/>
    </source>
</evidence>
<comment type="function">
    <text evidence="17">Catalyzes the dehydration of the S-form of NAD(P)HX at the expense of ADP, which is converted to AMP. Together with NAD(P)HX epimerase, which catalyzes the epimerization of the S- and R-forms, the enzyme allows the repair of both epimers of NAD(P)HX, a damaged form of NAD(P)H that is a result of enzymatic or heat-dependent hydration.</text>
</comment>
<evidence type="ECO:0000256" key="7">
    <source>
        <dbReference type="ARBA" id="ARBA00022840"/>
    </source>
</evidence>
<gene>
    <name evidence="18" type="primary">nnrE</name>
    <name evidence="17" type="synonym">nnrD</name>
    <name evidence="22" type="ordered locus">Ethha_1960</name>
</gene>
<dbReference type="Gene3D" id="3.40.1190.20">
    <property type="match status" value="1"/>
</dbReference>
<dbReference type="AlphaFoldDB" id="E6U2T6"/>
<comment type="catalytic activity">
    <reaction evidence="1 18 19">
        <text>(6R)-NADHX = (6S)-NADHX</text>
        <dbReference type="Rhea" id="RHEA:32215"/>
        <dbReference type="ChEBI" id="CHEBI:64074"/>
        <dbReference type="ChEBI" id="CHEBI:64075"/>
        <dbReference type="EC" id="5.1.99.6"/>
    </reaction>
</comment>
<dbReference type="NCBIfam" id="TIGR00196">
    <property type="entry name" value="yjeF_cterm"/>
    <property type="match status" value="1"/>
</dbReference>
<comment type="similarity">
    <text evidence="4 19">In the C-terminal section; belongs to the NnrD/CARKD family.</text>
</comment>
<comment type="subunit">
    <text evidence="17">Homotetramer.</text>
</comment>
<dbReference type="GO" id="GO:0005524">
    <property type="term" value="F:ATP binding"/>
    <property type="evidence" value="ECO:0007669"/>
    <property type="project" value="UniProtKB-UniRule"/>
</dbReference>
<keyword evidence="22" id="KW-0418">Kinase</keyword>
<evidence type="ECO:0000256" key="3">
    <source>
        <dbReference type="ARBA" id="ARBA00006001"/>
    </source>
</evidence>
<dbReference type="PANTHER" id="PTHR12592">
    <property type="entry name" value="ATP-DEPENDENT (S)-NAD(P)H-HYDRATE DEHYDRATASE FAMILY MEMBER"/>
    <property type="match status" value="1"/>
</dbReference>
<dbReference type="GO" id="GO:0052856">
    <property type="term" value="F:NAD(P)HX epimerase activity"/>
    <property type="evidence" value="ECO:0007669"/>
    <property type="project" value="UniProtKB-UniRule"/>
</dbReference>
<evidence type="ECO:0000256" key="1">
    <source>
        <dbReference type="ARBA" id="ARBA00000013"/>
    </source>
</evidence>
<comment type="similarity">
    <text evidence="3 19">In the N-terminal section; belongs to the NnrE/AIBP family.</text>
</comment>
<feature type="binding site" evidence="17">
    <location>
        <position position="261"/>
    </location>
    <ligand>
        <name>(6S)-NADPHX</name>
        <dbReference type="ChEBI" id="CHEBI:64076"/>
    </ligand>
</feature>
<evidence type="ECO:0000256" key="15">
    <source>
        <dbReference type="ARBA" id="ARBA00048238"/>
    </source>
</evidence>
<comment type="function">
    <text evidence="14 19">Bifunctional enzyme that catalyzes the epimerization of the S- and R-forms of NAD(P)HX and the dehydration of the S-form of NAD(P)HX at the expense of ADP, which is converted to AMP. This allows the repair of both epimers of NAD(P)HX, a damaged form of NAD(P)H that is a result of enzymatic or heat-dependent hydration.</text>
</comment>
<feature type="binding site" evidence="18">
    <location>
        <position position="161"/>
    </location>
    <ligand>
        <name>(6S)-NADPHX</name>
        <dbReference type="ChEBI" id="CHEBI:64076"/>
    </ligand>
</feature>
<keyword evidence="23" id="KW-1185">Reference proteome</keyword>
<dbReference type="InterPro" id="IPR030677">
    <property type="entry name" value="Nnr"/>
</dbReference>
<dbReference type="Pfam" id="PF01256">
    <property type="entry name" value="Carb_kinase"/>
    <property type="match status" value="1"/>
</dbReference>
<evidence type="ECO:0000256" key="12">
    <source>
        <dbReference type="ARBA" id="ARBA00023239"/>
    </source>
</evidence>
<feature type="binding site" evidence="18">
    <location>
        <begin position="60"/>
        <end position="64"/>
    </location>
    <ligand>
        <name>(6S)-NADPHX</name>
        <dbReference type="ChEBI" id="CHEBI:64076"/>
    </ligand>
</feature>
<sequence>MKIISVAQMKAAECYAIEHGISALRLMENAGTAAAGIIAEIVLEAFAQKTVCAVVCGAGNNGGDGFVVARRLHEAGHTVTVVLAAGEPRTEEAVAMFRKLPKGVTVLRYTEDSAEYGRAFTGSSMLVDAVFGTGFHGEVEGACAELFDAMNASGRPIFALDMPSGANADTGETAAHAVCAAATITFAAAKQGQMKAPASVHCGRLLLAEIGIPDEGLPRDATELLDRALLDRALPVRTADSNKGSYGHLLCLCGSRRYPGAAYMSGMAAARCGAGLVTVGVPEVLWGVLAARMSEVMVLPLPQTAAGGLSLAALDEVLAFAEKCSCVLIGCGLSPESETAALVRELLLRLRGTVVLDADGINACAGHIDVLRASRADLVLTPHPGEMGRLCGKTAAEVQADREGCAVSFARENGVTLVLKGAGTLIAAADGRLFQNNTGNPGLAKGGSGDILAGMTSGLAAQGIDPVLAACAAVHIHGLAADRCAEKQSQYAMLPTDLFSEIPQIFRDLSR</sequence>
<feature type="binding site" evidence="17">
    <location>
        <position position="332"/>
    </location>
    <ligand>
        <name>(6S)-NADPHX</name>
        <dbReference type="ChEBI" id="CHEBI:64076"/>
    </ligand>
</feature>
<keyword evidence="10 17" id="KW-0520">NAD</keyword>
<dbReference type="SUPFAM" id="SSF53613">
    <property type="entry name" value="Ribokinase-like"/>
    <property type="match status" value="1"/>
</dbReference>
<keyword evidence="8 17" id="KW-0521">NADP</keyword>
<dbReference type="RefSeq" id="WP_013485826.1">
    <property type="nucleotide sequence ID" value="NC_014828.1"/>
</dbReference>
<dbReference type="GO" id="GO:0110051">
    <property type="term" value="P:metabolite repair"/>
    <property type="evidence" value="ECO:0007669"/>
    <property type="project" value="TreeGrafter"/>
</dbReference>
<dbReference type="Proteomes" id="UP000001551">
    <property type="component" value="Chromosome"/>
</dbReference>
<keyword evidence="5 18" id="KW-0479">Metal-binding</keyword>
<name>E6U2T6_ETHHY</name>
<evidence type="ECO:0000256" key="16">
    <source>
        <dbReference type="ARBA" id="ARBA00049209"/>
    </source>
</evidence>
<dbReference type="Pfam" id="PF03853">
    <property type="entry name" value="YjeF_N"/>
    <property type="match status" value="1"/>
</dbReference>
<dbReference type="GO" id="GO:0046872">
    <property type="term" value="F:metal ion binding"/>
    <property type="evidence" value="ECO:0007669"/>
    <property type="project" value="UniProtKB-UniRule"/>
</dbReference>
<evidence type="ECO:0000256" key="17">
    <source>
        <dbReference type="HAMAP-Rule" id="MF_01965"/>
    </source>
</evidence>
<keyword evidence="6 17" id="KW-0547">Nucleotide-binding</keyword>
<feature type="domain" description="YjeF C-terminal" evidence="20">
    <location>
        <begin position="226"/>
        <end position="509"/>
    </location>
</feature>
<dbReference type="PIRSF" id="PIRSF017184">
    <property type="entry name" value="Nnr"/>
    <property type="match status" value="1"/>
</dbReference>
<evidence type="ECO:0000259" key="21">
    <source>
        <dbReference type="PROSITE" id="PS51385"/>
    </source>
</evidence>
<evidence type="ECO:0000256" key="10">
    <source>
        <dbReference type="ARBA" id="ARBA00023027"/>
    </source>
</evidence>
<evidence type="ECO:0000256" key="6">
    <source>
        <dbReference type="ARBA" id="ARBA00022741"/>
    </source>
</evidence>
<feature type="binding site" evidence="18">
    <location>
        <position position="164"/>
    </location>
    <ligand>
        <name>K(+)</name>
        <dbReference type="ChEBI" id="CHEBI:29103"/>
    </ligand>
</feature>
<comment type="catalytic activity">
    <reaction evidence="2 18 19">
        <text>(6R)-NADPHX = (6S)-NADPHX</text>
        <dbReference type="Rhea" id="RHEA:32227"/>
        <dbReference type="ChEBI" id="CHEBI:64076"/>
        <dbReference type="ChEBI" id="CHEBI:64077"/>
        <dbReference type="EC" id="5.1.99.6"/>
    </reaction>
</comment>
<evidence type="ECO:0000256" key="13">
    <source>
        <dbReference type="ARBA" id="ARBA00023268"/>
    </source>
</evidence>
<organism evidence="22 23">
    <name type="scientific">Ethanoligenens harbinense (strain DSM 18485 / JCM 12961 / CGMCC 1.5033 / YUAN-3)</name>
    <dbReference type="NCBI Taxonomy" id="663278"/>
    <lineage>
        <taxon>Bacteria</taxon>
        <taxon>Bacillati</taxon>
        <taxon>Bacillota</taxon>
        <taxon>Clostridia</taxon>
        <taxon>Eubacteriales</taxon>
        <taxon>Oscillospiraceae</taxon>
        <taxon>Ethanoligenens</taxon>
    </lineage>
</organism>
<dbReference type="EMBL" id="CP002400">
    <property type="protein sequence ID" value="ADU27478.1"/>
    <property type="molecule type" value="Genomic_DNA"/>
</dbReference>
<evidence type="ECO:0000256" key="19">
    <source>
        <dbReference type="PIRNR" id="PIRNR017184"/>
    </source>
</evidence>
<evidence type="ECO:0000256" key="8">
    <source>
        <dbReference type="ARBA" id="ARBA00022857"/>
    </source>
</evidence>
<comment type="cofactor">
    <cofactor evidence="17">
        <name>Mg(2+)</name>
        <dbReference type="ChEBI" id="CHEBI:18420"/>
    </cofactor>
</comment>
<comment type="catalytic activity">
    <reaction evidence="15 17 19">
        <text>(6S)-NADHX + ADP = AMP + phosphate + NADH + H(+)</text>
        <dbReference type="Rhea" id="RHEA:32223"/>
        <dbReference type="ChEBI" id="CHEBI:15378"/>
        <dbReference type="ChEBI" id="CHEBI:43474"/>
        <dbReference type="ChEBI" id="CHEBI:57945"/>
        <dbReference type="ChEBI" id="CHEBI:64074"/>
        <dbReference type="ChEBI" id="CHEBI:456215"/>
        <dbReference type="ChEBI" id="CHEBI:456216"/>
        <dbReference type="EC" id="4.2.1.136"/>
    </reaction>
</comment>
<evidence type="ECO:0000256" key="4">
    <source>
        <dbReference type="ARBA" id="ARBA00009524"/>
    </source>
</evidence>
<evidence type="ECO:0000256" key="2">
    <source>
        <dbReference type="ARBA" id="ARBA00000909"/>
    </source>
</evidence>
<dbReference type="CDD" id="cd01171">
    <property type="entry name" value="YXKO-related"/>
    <property type="match status" value="1"/>
</dbReference>
<evidence type="ECO:0000256" key="11">
    <source>
        <dbReference type="ARBA" id="ARBA00023235"/>
    </source>
</evidence>
<keyword evidence="7 17" id="KW-0067">ATP-binding</keyword>
<evidence type="ECO:0000313" key="22">
    <source>
        <dbReference type="EMBL" id="ADU27478.1"/>
    </source>
</evidence>
<dbReference type="InterPro" id="IPR029056">
    <property type="entry name" value="Ribokinase-like"/>
</dbReference>
<keyword evidence="9 18" id="KW-0630">Potassium</keyword>
<comment type="function">
    <text evidence="18">Catalyzes the epimerization of the S- and R-forms of NAD(P)HX, a damaged form of NAD(P)H that is a result of enzymatic or heat-dependent hydration. This is a prerequisite for the S-specific NAD(P)H-hydrate dehydratase to allow the repair of both epimers of NAD(P)HX.</text>
</comment>
<dbReference type="Gene3D" id="3.40.50.10260">
    <property type="entry name" value="YjeF N-terminal domain"/>
    <property type="match status" value="1"/>
</dbReference>
<comment type="similarity">
    <text evidence="18">Belongs to the NnrE/AIBP family.</text>
</comment>
<comment type="catalytic activity">
    <reaction evidence="16 17 19">
        <text>(6S)-NADPHX + ADP = AMP + phosphate + NADPH + H(+)</text>
        <dbReference type="Rhea" id="RHEA:32235"/>
        <dbReference type="ChEBI" id="CHEBI:15378"/>
        <dbReference type="ChEBI" id="CHEBI:43474"/>
        <dbReference type="ChEBI" id="CHEBI:57783"/>
        <dbReference type="ChEBI" id="CHEBI:64076"/>
        <dbReference type="ChEBI" id="CHEBI:456215"/>
        <dbReference type="ChEBI" id="CHEBI:456216"/>
        <dbReference type="EC" id="4.2.1.136"/>
    </reaction>
</comment>
<feature type="binding site" evidence="18">
    <location>
        <begin position="132"/>
        <end position="138"/>
    </location>
    <ligand>
        <name>(6S)-NADPHX</name>
        <dbReference type="ChEBI" id="CHEBI:64076"/>
    </ligand>
</feature>
<evidence type="ECO:0000256" key="14">
    <source>
        <dbReference type="ARBA" id="ARBA00025153"/>
    </source>
</evidence>
<comment type="caution">
    <text evidence="18">Lacks conserved residue(s) required for the propagation of feature annotation.</text>
</comment>
<dbReference type="PANTHER" id="PTHR12592:SF0">
    <property type="entry name" value="ATP-DEPENDENT (S)-NAD(P)H-HYDRATE DEHYDRATASE"/>
    <property type="match status" value="1"/>
</dbReference>
<feature type="binding site" evidence="17">
    <location>
        <begin position="420"/>
        <end position="424"/>
    </location>
    <ligand>
        <name>AMP</name>
        <dbReference type="ChEBI" id="CHEBI:456215"/>
    </ligand>
</feature>
<dbReference type="GO" id="GO:0016301">
    <property type="term" value="F:kinase activity"/>
    <property type="evidence" value="ECO:0007669"/>
    <property type="project" value="UniProtKB-KW"/>
</dbReference>
<evidence type="ECO:0000256" key="5">
    <source>
        <dbReference type="ARBA" id="ARBA00022723"/>
    </source>
</evidence>
<evidence type="ECO:0000256" key="18">
    <source>
        <dbReference type="HAMAP-Rule" id="MF_01966"/>
    </source>
</evidence>
<accession>E6U2T6</accession>
<dbReference type="HAMAP" id="MF_01965">
    <property type="entry name" value="NADHX_dehydratase"/>
    <property type="match status" value="1"/>
</dbReference>
<evidence type="ECO:0000259" key="20">
    <source>
        <dbReference type="PROSITE" id="PS51383"/>
    </source>
</evidence>
<feature type="binding site" evidence="18">
    <location>
        <position position="128"/>
    </location>
    <ligand>
        <name>K(+)</name>
        <dbReference type="ChEBI" id="CHEBI:29103"/>
    </ligand>
</feature>
<keyword evidence="13" id="KW-0511">Multifunctional enzyme</keyword>
<keyword evidence="22" id="KW-0808">Transferase</keyword>
<evidence type="ECO:0000313" key="23">
    <source>
        <dbReference type="Proteomes" id="UP000001551"/>
    </source>
</evidence>
<dbReference type="STRING" id="663278.Ethha_1960"/>
<dbReference type="NCBIfam" id="TIGR00197">
    <property type="entry name" value="yjeF_nterm"/>
    <property type="match status" value="1"/>
</dbReference>
<dbReference type="GO" id="GO:0052855">
    <property type="term" value="F:ADP-dependent NAD(P)H-hydrate dehydratase activity"/>
    <property type="evidence" value="ECO:0007669"/>
    <property type="project" value="UniProtKB-UniRule"/>
</dbReference>
<feature type="binding site" evidence="17">
    <location>
        <position position="449"/>
    </location>
    <ligand>
        <name>AMP</name>
        <dbReference type="ChEBI" id="CHEBI:456215"/>
    </ligand>
</feature>
<dbReference type="SUPFAM" id="SSF64153">
    <property type="entry name" value="YjeF N-terminal domain-like"/>
    <property type="match status" value="1"/>
</dbReference>
<dbReference type="eggNOG" id="COG0063">
    <property type="taxonomic scope" value="Bacteria"/>
</dbReference>
<dbReference type="EC" id="4.2.1.136" evidence="19"/>
<dbReference type="HAMAP" id="MF_01966">
    <property type="entry name" value="NADHX_epimerase"/>
    <property type="match status" value="1"/>
</dbReference>
<comment type="cofactor">
    <cofactor evidence="18 19">
        <name>K(+)</name>
        <dbReference type="ChEBI" id="CHEBI:29103"/>
    </cofactor>
    <text evidence="18 19">Binds 1 potassium ion per subunit.</text>
</comment>
<dbReference type="KEGG" id="eha:Ethha_1960"/>
<dbReference type="InterPro" id="IPR000631">
    <property type="entry name" value="CARKD"/>
</dbReference>
<dbReference type="HOGENOM" id="CLU_024853_4_1_9"/>
<feature type="binding site" evidence="17">
    <location>
        <position position="450"/>
    </location>
    <ligand>
        <name>(6S)-NADPHX</name>
        <dbReference type="ChEBI" id="CHEBI:64076"/>
    </ligand>
</feature>
<dbReference type="GO" id="GO:0046496">
    <property type="term" value="P:nicotinamide nucleotide metabolic process"/>
    <property type="evidence" value="ECO:0007669"/>
    <property type="project" value="UniProtKB-UniRule"/>
</dbReference>
<comment type="similarity">
    <text evidence="17">Belongs to the NnrD/CARKD family.</text>
</comment>
<keyword evidence="12 17" id="KW-0456">Lyase</keyword>
<dbReference type="EC" id="5.1.99.6" evidence="19"/>
<feature type="domain" description="YjeF N-terminal" evidence="21">
    <location>
        <begin position="9"/>
        <end position="218"/>
    </location>
</feature>